<dbReference type="RefSeq" id="YP_009849885.1">
    <property type="nucleotide sequence ID" value="NC_048796.1"/>
</dbReference>
<keyword evidence="4" id="KW-1185">Reference proteome</keyword>
<dbReference type="InterPro" id="IPR037026">
    <property type="entry name" value="Vgr_OB-fold_dom_sf"/>
</dbReference>
<name>A0A514A8N2_9CAUD</name>
<accession>A0A514A8N2</accession>
<gene>
    <name evidence="3" type="primary">50</name>
    <name evidence="3" type="ORF">KYLE_53</name>
</gene>
<dbReference type="GeneID" id="55620324"/>
<evidence type="ECO:0000256" key="1">
    <source>
        <dbReference type="SAM" id="MobiDB-lite"/>
    </source>
</evidence>
<reference evidence="3 4" key="1">
    <citation type="submission" date="2019-06" db="EMBL/GenBank/DDBJ databases">
        <authorList>
            <person name="Fakulujo A."/>
            <person name="Fiaz D."/>
            <person name="Garg S."/>
            <person name="Gordon G."/>
            <person name="Haider Z."/>
            <person name="Hale A."/>
            <person name="Hodges K."/>
            <person name="Jacob L."/>
            <person name="Kandil F."/>
            <person name="Kincaid V."/>
            <person name="Melchor-Guerra M."/>
            <person name="Morrelli A."/>
            <person name="Morris R."/>
            <person name="Nawaz M."/>
            <person name="Nguyen N."/>
            <person name="Omair A."/>
            <person name="Pray J."/>
            <person name="Saleem H."/>
            <person name="Saravane K."/>
            <person name="Sharma A."/>
            <person name="Singh A."/>
            <person name="Walston M."/>
            <person name="Zaman H."/>
            <person name="Puthuveetil N."/>
            <person name="Do L."/>
            <person name="Islam N."/>
            <person name="Johnson A."/>
        </authorList>
    </citation>
    <scope>NUCLEOTIDE SEQUENCE [LARGE SCALE GENOMIC DNA]</scope>
</reference>
<sequence length="242" mass="25657">MAEKITQLTNNNSTDKASLFAALSFMTNQMKLNTDGMIPAKVVSYDRDANVATVKPVIHFLALDGKEIHRDELTQINVLSIGGGGFHISFPLKAGDLGWIFASDRDLTKFKKDLAEGAPSNGQAKTFASGLFIPDVFRQYTINGEDSGAMVIQATDGATRVAIDGNEIRMTAKTLVKIDAPTTQVMKELIVEGLATMNGGVTAKDGTAVTLPSTTTVAGKNVNDHGHEQNGDSGRTSGGMLP</sequence>
<organism evidence="3 4">
    <name type="scientific">Pantoea phage Kyle</name>
    <dbReference type="NCBI Taxonomy" id="2589665"/>
    <lineage>
        <taxon>Viruses</taxon>
        <taxon>Duplodnaviria</taxon>
        <taxon>Heunggongvirae</taxon>
        <taxon>Uroviricota</taxon>
        <taxon>Caudoviricetes</taxon>
        <taxon>Lindbergviridae</taxon>
        <taxon>Kylevirus</taxon>
        <taxon>Kylevirus kyle</taxon>
    </lineage>
</organism>
<dbReference type="Gene3D" id="2.40.50.230">
    <property type="entry name" value="Gp5 N-terminal domain"/>
    <property type="match status" value="1"/>
</dbReference>
<dbReference type="KEGG" id="vg:55620324"/>
<dbReference type="Proteomes" id="UP000319711">
    <property type="component" value="Segment"/>
</dbReference>
<evidence type="ECO:0000259" key="2">
    <source>
        <dbReference type="Pfam" id="PF18352"/>
    </source>
</evidence>
<dbReference type="Pfam" id="PF18352">
    <property type="entry name" value="Gp138_N"/>
    <property type="match status" value="1"/>
</dbReference>
<protein>
    <submittedName>
        <fullName evidence="3">Baseplate assembly protein</fullName>
    </submittedName>
</protein>
<proteinExistence type="predicted"/>
<dbReference type="InterPro" id="IPR041599">
    <property type="entry name" value="Gp138_N"/>
</dbReference>
<evidence type="ECO:0000313" key="4">
    <source>
        <dbReference type="Proteomes" id="UP000319711"/>
    </source>
</evidence>
<feature type="region of interest" description="Disordered" evidence="1">
    <location>
        <begin position="216"/>
        <end position="242"/>
    </location>
</feature>
<feature type="domain" description="Phage protein Gp138 N-terminal" evidence="2">
    <location>
        <begin position="38"/>
        <end position="133"/>
    </location>
</feature>
<dbReference type="EMBL" id="MN038177">
    <property type="protein sequence ID" value="QDH49609.1"/>
    <property type="molecule type" value="Genomic_DNA"/>
</dbReference>
<evidence type="ECO:0000313" key="3">
    <source>
        <dbReference type="EMBL" id="QDH49609.1"/>
    </source>
</evidence>